<sequence length="153" mass="17256">MKLKNTMLVVKDLKRSEVFYKEVLGLRALVDLEIHAVLSGGLALQTEESWKQFAGVEVVYEANAMELYFEEDQFDAFAAKLDALTSVRIITQVEQQSWGQRIVRFCDPDGHLIEVGEAMKAVCQRFANQGMTIEAIAERMNVPVKAVKAYLRG</sequence>
<dbReference type="OrthoDB" id="9815599at2"/>
<proteinExistence type="predicted"/>
<dbReference type="SUPFAM" id="SSF54593">
    <property type="entry name" value="Glyoxalase/Bleomycin resistance protein/Dihydroxybiphenyl dioxygenase"/>
    <property type="match status" value="1"/>
</dbReference>
<evidence type="ECO:0000313" key="5">
    <source>
        <dbReference type="Proteomes" id="UP000480929"/>
    </source>
</evidence>
<dbReference type="Proteomes" id="UP000480929">
    <property type="component" value="Unassembled WGS sequence"/>
</dbReference>
<dbReference type="RefSeq" id="WP_154237732.1">
    <property type="nucleotide sequence ID" value="NZ_WKPI01000002.1"/>
</dbReference>
<reference evidence="4 5" key="1">
    <citation type="journal article" date="2019" name="Nat. Med.">
        <title>A library of human gut bacterial isolates paired with longitudinal multiomics data enables mechanistic microbiome research.</title>
        <authorList>
            <person name="Poyet M."/>
            <person name="Groussin M."/>
            <person name="Gibbons S.M."/>
            <person name="Avila-Pacheco J."/>
            <person name="Jiang X."/>
            <person name="Kearney S.M."/>
            <person name="Perrotta A.R."/>
            <person name="Berdy B."/>
            <person name="Zhao S."/>
            <person name="Lieberman T.D."/>
            <person name="Swanson P.K."/>
            <person name="Smith M."/>
            <person name="Roesemann S."/>
            <person name="Alexander J.E."/>
            <person name="Rich S.A."/>
            <person name="Livny J."/>
            <person name="Vlamakis H."/>
            <person name="Clish C."/>
            <person name="Bullock K."/>
            <person name="Deik A."/>
            <person name="Scott J."/>
            <person name="Pierce K.A."/>
            <person name="Xavier R.J."/>
            <person name="Alm E.J."/>
        </authorList>
    </citation>
    <scope>NUCLEOTIDE SEQUENCE [LARGE SCALE GENOMIC DNA]</scope>
    <source>
        <strain evidence="2 4">BIOML-A4</strain>
        <strain evidence="3 5">BIOML-A5</strain>
    </source>
</reference>
<evidence type="ECO:0000313" key="3">
    <source>
        <dbReference type="EMBL" id="MSC31850.1"/>
    </source>
</evidence>
<evidence type="ECO:0000313" key="4">
    <source>
        <dbReference type="Proteomes" id="UP000433575"/>
    </source>
</evidence>
<organism evidence="2 4">
    <name type="scientific">Holdemania massiliensis</name>
    <dbReference type="NCBI Taxonomy" id="1468449"/>
    <lineage>
        <taxon>Bacteria</taxon>
        <taxon>Bacillati</taxon>
        <taxon>Bacillota</taxon>
        <taxon>Erysipelotrichia</taxon>
        <taxon>Erysipelotrichales</taxon>
        <taxon>Erysipelotrichaceae</taxon>
        <taxon>Holdemania</taxon>
    </lineage>
</organism>
<dbReference type="PROSITE" id="PS51819">
    <property type="entry name" value="VOC"/>
    <property type="match status" value="1"/>
</dbReference>
<protein>
    <submittedName>
        <fullName evidence="2">Glyoxalase</fullName>
    </submittedName>
</protein>
<evidence type="ECO:0000313" key="2">
    <source>
        <dbReference type="EMBL" id="MSA88095.1"/>
    </source>
</evidence>
<dbReference type="Pfam" id="PF12681">
    <property type="entry name" value="Glyoxalase_2"/>
    <property type="match status" value="1"/>
</dbReference>
<comment type="caution">
    <text evidence="2">The sequence shown here is derived from an EMBL/GenBank/DDBJ whole genome shotgun (WGS) entry which is preliminary data.</text>
</comment>
<gene>
    <name evidence="3" type="ORF">GKD88_01755</name>
    <name evidence="2" type="ORF">GKE08_01955</name>
</gene>
<keyword evidence="5" id="KW-1185">Reference proteome</keyword>
<dbReference type="InterPro" id="IPR025870">
    <property type="entry name" value="Glyoxalase-like_dom"/>
</dbReference>
<dbReference type="EMBL" id="WKPJ01000002">
    <property type="protein sequence ID" value="MSA88095.1"/>
    <property type="molecule type" value="Genomic_DNA"/>
</dbReference>
<accession>A0A6N7S369</accession>
<dbReference type="Gene3D" id="3.10.180.10">
    <property type="entry name" value="2,3-Dihydroxybiphenyl 1,2-Dioxygenase, domain 1"/>
    <property type="match status" value="1"/>
</dbReference>
<dbReference type="AlphaFoldDB" id="A0A6N7S369"/>
<dbReference type="InterPro" id="IPR029068">
    <property type="entry name" value="Glyas_Bleomycin-R_OHBP_Dase"/>
</dbReference>
<dbReference type="EMBL" id="WKPI01000002">
    <property type="protein sequence ID" value="MSC31850.1"/>
    <property type="molecule type" value="Genomic_DNA"/>
</dbReference>
<dbReference type="Proteomes" id="UP000433575">
    <property type="component" value="Unassembled WGS sequence"/>
</dbReference>
<name>A0A6N7S369_9FIRM</name>
<feature type="domain" description="VOC" evidence="1">
    <location>
        <begin position="2"/>
        <end position="118"/>
    </location>
</feature>
<evidence type="ECO:0000259" key="1">
    <source>
        <dbReference type="PROSITE" id="PS51819"/>
    </source>
</evidence>
<dbReference type="InterPro" id="IPR037523">
    <property type="entry name" value="VOC_core"/>
</dbReference>